<evidence type="ECO:0000313" key="3">
    <source>
        <dbReference type="Proteomes" id="UP000605846"/>
    </source>
</evidence>
<dbReference type="Proteomes" id="UP000605846">
    <property type="component" value="Unassembled WGS sequence"/>
</dbReference>
<evidence type="ECO:0000256" key="1">
    <source>
        <dbReference type="SAM" id="Coils"/>
    </source>
</evidence>
<dbReference type="OrthoDB" id="2282478at2759"/>
<name>A0A8H7BS19_9FUNG</name>
<keyword evidence="3" id="KW-1185">Reference proteome</keyword>
<feature type="coiled-coil region" evidence="1">
    <location>
        <begin position="112"/>
        <end position="139"/>
    </location>
</feature>
<protein>
    <submittedName>
        <fullName evidence="2">Uncharacterized protein</fullName>
    </submittedName>
</protein>
<gene>
    <name evidence="2" type="ORF">EC973_009423</name>
</gene>
<accession>A0A8H7BS19</accession>
<reference evidence="2" key="1">
    <citation type="submission" date="2020-01" db="EMBL/GenBank/DDBJ databases">
        <title>Genome Sequencing of Three Apophysomyces-Like Fungal Strains Confirms a Novel Fungal Genus in the Mucoromycota with divergent Burkholderia-like Endosymbiotic Bacteria.</title>
        <authorList>
            <person name="Stajich J.E."/>
            <person name="Macias A.M."/>
            <person name="Carter-House D."/>
            <person name="Lovett B."/>
            <person name="Kasson L.R."/>
            <person name="Berry K."/>
            <person name="Grigoriev I."/>
            <person name="Chang Y."/>
            <person name="Spatafora J."/>
            <person name="Kasson M.T."/>
        </authorList>
    </citation>
    <scope>NUCLEOTIDE SEQUENCE</scope>
    <source>
        <strain evidence="2">NRRL A-21654</strain>
    </source>
</reference>
<keyword evidence="1" id="KW-0175">Coiled coil</keyword>
<dbReference type="EMBL" id="JABAYA010000091">
    <property type="protein sequence ID" value="KAF7725706.1"/>
    <property type="molecule type" value="Genomic_DNA"/>
</dbReference>
<comment type="caution">
    <text evidence="2">The sequence shown here is derived from an EMBL/GenBank/DDBJ whole genome shotgun (WGS) entry which is preliminary data.</text>
</comment>
<proteinExistence type="predicted"/>
<organism evidence="2 3">
    <name type="scientific">Apophysomyces ossiformis</name>
    <dbReference type="NCBI Taxonomy" id="679940"/>
    <lineage>
        <taxon>Eukaryota</taxon>
        <taxon>Fungi</taxon>
        <taxon>Fungi incertae sedis</taxon>
        <taxon>Mucoromycota</taxon>
        <taxon>Mucoromycotina</taxon>
        <taxon>Mucoromycetes</taxon>
        <taxon>Mucorales</taxon>
        <taxon>Mucorineae</taxon>
        <taxon>Mucoraceae</taxon>
        <taxon>Apophysomyces</taxon>
    </lineage>
</organism>
<evidence type="ECO:0000313" key="2">
    <source>
        <dbReference type="EMBL" id="KAF7725706.1"/>
    </source>
</evidence>
<dbReference type="AlphaFoldDB" id="A0A8H7BS19"/>
<sequence>MQRLYELYAIYATYEKLLSHSVRRTPSTSLYTFALVHFKNCSDAATFYYVYKVQRCVICKRISEVRVNPILINNKPVNYSICKCTDERYEPKHDENEGDSTKHWHSSIDQGKTNLKRTIDELLEEVNALKKKLKVLENLADDR</sequence>